<dbReference type="OrthoDB" id="9797664at2"/>
<keyword evidence="2" id="KW-0964">Secreted</keyword>
<accession>A0A3E2NYI5</accession>
<dbReference type="InterPro" id="IPR011042">
    <property type="entry name" value="6-blade_b-propeller_TolB-like"/>
</dbReference>
<evidence type="ECO:0000256" key="1">
    <source>
        <dbReference type="ARBA" id="ARBA00004613"/>
    </source>
</evidence>
<dbReference type="EMBL" id="QWDE01000001">
    <property type="protein sequence ID" value="RFZ86063.1"/>
    <property type="molecule type" value="Genomic_DNA"/>
</dbReference>
<dbReference type="Gene3D" id="2.120.10.30">
    <property type="entry name" value="TolB, C-terminal domain"/>
    <property type="match status" value="1"/>
</dbReference>
<evidence type="ECO:0008006" key="5">
    <source>
        <dbReference type="Google" id="ProtNLM"/>
    </source>
</evidence>
<evidence type="ECO:0000256" key="2">
    <source>
        <dbReference type="ARBA" id="ARBA00022525"/>
    </source>
</evidence>
<evidence type="ECO:0000313" key="4">
    <source>
        <dbReference type="Proteomes" id="UP000260823"/>
    </source>
</evidence>
<dbReference type="GO" id="GO:0005576">
    <property type="term" value="C:extracellular region"/>
    <property type="evidence" value="ECO:0007669"/>
    <property type="project" value="UniProtKB-SubCell"/>
</dbReference>
<keyword evidence="4" id="KW-1185">Reference proteome</keyword>
<dbReference type="SUPFAM" id="SSF63829">
    <property type="entry name" value="Calcium-dependent phosphotriesterase"/>
    <property type="match status" value="1"/>
</dbReference>
<comment type="subcellular location">
    <subcellularLocation>
        <location evidence="1">Secreted</location>
    </subcellularLocation>
</comment>
<dbReference type="RefSeq" id="WP_117382957.1">
    <property type="nucleotide sequence ID" value="NZ_QWDE01000001.1"/>
</dbReference>
<proteinExistence type="predicted"/>
<gene>
    <name evidence="3" type="ORF">DYU05_04810</name>
</gene>
<dbReference type="Pfam" id="PF03022">
    <property type="entry name" value="MRJP"/>
    <property type="match status" value="1"/>
</dbReference>
<dbReference type="AlphaFoldDB" id="A0A3E2NYI5"/>
<dbReference type="InterPro" id="IPR017996">
    <property type="entry name" value="MRJP/yellow-related"/>
</dbReference>
<reference evidence="3 4" key="1">
    <citation type="submission" date="2018-08" db="EMBL/GenBank/DDBJ databases">
        <title>Mucilaginibacter terrae sp. nov., isolated from manganese diggings.</title>
        <authorList>
            <person name="Huang Y."/>
            <person name="Zhou Z."/>
        </authorList>
    </citation>
    <scope>NUCLEOTIDE SEQUENCE [LARGE SCALE GENOMIC DNA]</scope>
    <source>
        <strain evidence="3 4">ZH6</strain>
    </source>
</reference>
<comment type="caution">
    <text evidence="3">The sequence shown here is derived from an EMBL/GenBank/DDBJ whole genome shotgun (WGS) entry which is preliminary data.</text>
</comment>
<protein>
    <recommendedName>
        <fullName evidence="5">Gluconolactonase</fullName>
    </recommendedName>
</protein>
<dbReference type="Proteomes" id="UP000260823">
    <property type="component" value="Unassembled WGS sequence"/>
</dbReference>
<name>A0A3E2NYI5_9SPHI</name>
<evidence type="ECO:0000313" key="3">
    <source>
        <dbReference type="EMBL" id="RFZ86063.1"/>
    </source>
</evidence>
<sequence length="351" mass="39846">MSIAILSNTYKASAQSKLEPVFSDNTYQLTGVAASSTGRIFVNYPLWSSTYKYALVEVLPNNQVKPYPNEEWNSWKPGDDGKNKWVCVQSPYIDENDFMYVVDPASPKLEKVYQNSNKVVKINLKTNKVERTYFFTGTTDNGSYLNDIRVDVKKQVAYLTNSNEGGIVILDLNTGSSRQVLQGHKSVLSDPYFKYIIDGRELTKEGVPAKFNSDGLALTPDGAWLYYKSITDHKLYRIKTADLLDSTLTRQQLAGRVNDLGSNFPSTDGMIFDQDGNLYFGDPQNYRMLKMSPDLKVTTWISDKRLIWPDSYSIANGYLYITTSQINKQPDYNNGVNKRTSPYMVFKVKLK</sequence>
<organism evidence="3 4">
    <name type="scientific">Mucilaginibacter terrenus</name>
    <dbReference type="NCBI Taxonomy" id="2482727"/>
    <lineage>
        <taxon>Bacteria</taxon>
        <taxon>Pseudomonadati</taxon>
        <taxon>Bacteroidota</taxon>
        <taxon>Sphingobacteriia</taxon>
        <taxon>Sphingobacteriales</taxon>
        <taxon>Sphingobacteriaceae</taxon>
        <taxon>Mucilaginibacter</taxon>
    </lineage>
</organism>